<keyword evidence="1" id="KW-0812">Transmembrane</keyword>
<comment type="caution">
    <text evidence="2">The sequence shown here is derived from an EMBL/GenBank/DDBJ whole genome shotgun (WGS) entry which is preliminary data.</text>
</comment>
<accession>A0A8H8RWX0</accession>
<dbReference type="Proteomes" id="UP000462212">
    <property type="component" value="Unassembled WGS sequence"/>
</dbReference>
<organism evidence="2 3">
    <name type="scientific">Lachnellula subtilissima</name>
    <dbReference type="NCBI Taxonomy" id="602034"/>
    <lineage>
        <taxon>Eukaryota</taxon>
        <taxon>Fungi</taxon>
        <taxon>Dikarya</taxon>
        <taxon>Ascomycota</taxon>
        <taxon>Pezizomycotina</taxon>
        <taxon>Leotiomycetes</taxon>
        <taxon>Helotiales</taxon>
        <taxon>Lachnaceae</taxon>
        <taxon>Lachnellula</taxon>
    </lineage>
</organism>
<reference evidence="2 3" key="1">
    <citation type="submission" date="2018-05" db="EMBL/GenBank/DDBJ databases">
        <title>Genome sequencing and assembly of the regulated plant pathogen Lachnellula willkommii and related sister species for the development of diagnostic species identification markers.</title>
        <authorList>
            <person name="Giroux E."/>
            <person name="Bilodeau G."/>
        </authorList>
    </citation>
    <scope>NUCLEOTIDE SEQUENCE [LARGE SCALE GENOMIC DNA]</scope>
    <source>
        <strain evidence="2 3">CBS 197.66</strain>
    </source>
</reference>
<dbReference type="EMBL" id="QGMJ01000148">
    <property type="protein sequence ID" value="TVY41164.1"/>
    <property type="molecule type" value="Genomic_DNA"/>
</dbReference>
<name>A0A8H8RWX0_9HELO</name>
<dbReference type="AlphaFoldDB" id="A0A8H8RWX0"/>
<evidence type="ECO:0000313" key="2">
    <source>
        <dbReference type="EMBL" id="TVY41164.1"/>
    </source>
</evidence>
<evidence type="ECO:0000256" key="1">
    <source>
        <dbReference type="SAM" id="Phobius"/>
    </source>
</evidence>
<dbReference type="InterPro" id="IPR023346">
    <property type="entry name" value="Lysozyme-like_dom_sf"/>
</dbReference>
<proteinExistence type="predicted"/>
<feature type="transmembrane region" description="Helical" evidence="1">
    <location>
        <begin position="32"/>
        <end position="57"/>
    </location>
</feature>
<keyword evidence="1" id="KW-1133">Transmembrane helix</keyword>
<keyword evidence="1" id="KW-0472">Membrane</keyword>
<gene>
    <name evidence="2" type="ORF">LSUB1_G005230</name>
</gene>
<keyword evidence="3" id="KW-1185">Reference proteome</keyword>
<evidence type="ECO:0000313" key="3">
    <source>
        <dbReference type="Proteomes" id="UP000462212"/>
    </source>
</evidence>
<dbReference type="OrthoDB" id="1193027at2759"/>
<dbReference type="SUPFAM" id="SSF53955">
    <property type="entry name" value="Lysozyme-like"/>
    <property type="match status" value="1"/>
</dbReference>
<protein>
    <recommendedName>
        <fullName evidence="4">Transglycosylase SLT domain-containing protein</fullName>
    </recommendedName>
</protein>
<sequence>MSAHPQDLEPLTITTSSPFKLFNTATSMRRRVLVIVPRTMFGMLVAGGLAFGVFFAVKFTDQSAAPAYTTDQDASPSLTETFLIMILNTFRTLASISAKSTNTPSVVLFHTSSASSLSTALVLTSESPKCTLTISTAPISAPTIAGNSHMVVKKRTYTGDGDHGWPTKDEWLSIDELWSKNYDIMGKYCSEINGVPTMPTTDAEKAVIKDTIIKLDSEYHDLDIRFILAIMMQESEGCVRTIDTHSSDGIRNPGLMQSHNGNHACYNLEGACPNDIIVGMIMDGTCGTYDQPGGGDGLVQCLAKAKEMGAKEGSAQQYYIAARLYNSGTYSYTFGDALEGGLVDTSSYVSDIANRFRGCVG</sequence>
<dbReference type="Gene3D" id="1.10.530.10">
    <property type="match status" value="1"/>
</dbReference>
<evidence type="ECO:0008006" key="4">
    <source>
        <dbReference type="Google" id="ProtNLM"/>
    </source>
</evidence>